<keyword evidence="4 12" id="KW-0813">Transport</keyword>
<evidence type="ECO:0000256" key="9">
    <source>
        <dbReference type="ARBA" id="ARBA00023065"/>
    </source>
</evidence>
<keyword evidence="8 13" id="KW-1133">Transmembrane helix</keyword>
<evidence type="ECO:0000256" key="12">
    <source>
        <dbReference type="RuleBase" id="RU003661"/>
    </source>
</evidence>
<keyword evidence="10 12" id="KW-0496">Mitochondrion</keyword>
<comment type="subcellular location">
    <subcellularLocation>
        <location evidence="1 12">Mitochondrion membrane</location>
        <topology evidence="1 12">Single-pass membrane protein</topology>
    </subcellularLocation>
</comment>
<protein>
    <recommendedName>
        <fullName evidence="12">ATP synthase complex subunit 8</fullName>
    </recommendedName>
</protein>
<dbReference type="GO" id="GO:0031966">
    <property type="term" value="C:mitochondrial membrane"/>
    <property type="evidence" value="ECO:0007669"/>
    <property type="project" value="UniProtKB-SubCell"/>
</dbReference>
<keyword evidence="6 12" id="KW-0812">Transmembrane</keyword>
<keyword evidence="5 12" id="KW-0138">CF(0)</keyword>
<evidence type="ECO:0000256" key="11">
    <source>
        <dbReference type="ARBA" id="ARBA00023136"/>
    </source>
</evidence>
<feature type="transmembrane region" description="Helical" evidence="13">
    <location>
        <begin position="12"/>
        <end position="31"/>
    </location>
</feature>
<reference evidence="14" key="1">
    <citation type="journal article" date="2015" name="Roy. Soc. Open Sci.">
        <title>Phylogenetic tests reject Emery's rule in the evolution of social parasitism in yellowjackets and hornets (Hymenoptera: Vespidae, Vespinae).</title>
        <authorList>
            <person name="Lopez-Osorio F."/>
            <person name="Perrard A."/>
            <person name="Pickett K.M."/>
            <person name="Carpenter J.M."/>
            <person name="Agnarsson I."/>
        </authorList>
    </citation>
    <scope>NUCLEOTIDE SEQUENCE</scope>
    <source>
        <strain evidence="14">KMP114</strain>
    </source>
</reference>
<evidence type="ECO:0000256" key="4">
    <source>
        <dbReference type="ARBA" id="ARBA00022448"/>
    </source>
</evidence>
<comment type="similarity">
    <text evidence="2 12">Belongs to the ATPase protein 8 family.</text>
</comment>
<dbReference type="GO" id="GO:0015078">
    <property type="term" value="F:proton transmembrane transporter activity"/>
    <property type="evidence" value="ECO:0007669"/>
    <property type="project" value="InterPro"/>
</dbReference>
<comment type="subunit">
    <text evidence="3">F-type ATPases have 2 components, CF(1) - the catalytic core - and CF(0) - the membrane proton channel.</text>
</comment>
<evidence type="ECO:0000256" key="7">
    <source>
        <dbReference type="ARBA" id="ARBA00022781"/>
    </source>
</evidence>
<evidence type="ECO:0000256" key="3">
    <source>
        <dbReference type="ARBA" id="ARBA00011291"/>
    </source>
</evidence>
<evidence type="ECO:0000256" key="5">
    <source>
        <dbReference type="ARBA" id="ARBA00022547"/>
    </source>
</evidence>
<dbReference type="GO" id="GO:0045259">
    <property type="term" value="C:proton-transporting ATP synthase complex"/>
    <property type="evidence" value="ECO:0007669"/>
    <property type="project" value="UniProtKB-KW"/>
</dbReference>
<evidence type="ECO:0000256" key="1">
    <source>
        <dbReference type="ARBA" id="ARBA00004304"/>
    </source>
</evidence>
<keyword evidence="7 12" id="KW-0375">Hydrogen ion transport</keyword>
<evidence type="ECO:0000256" key="6">
    <source>
        <dbReference type="ARBA" id="ARBA00022692"/>
    </source>
</evidence>
<dbReference type="AlphaFoldDB" id="A0A0U2DVT9"/>
<evidence type="ECO:0000313" key="14">
    <source>
        <dbReference type="EMBL" id="AKQ08903.1"/>
    </source>
</evidence>
<evidence type="ECO:0000256" key="2">
    <source>
        <dbReference type="ARBA" id="ARBA00008892"/>
    </source>
</evidence>
<proteinExistence type="inferred from homology"/>
<evidence type="ECO:0000256" key="13">
    <source>
        <dbReference type="SAM" id="Phobius"/>
    </source>
</evidence>
<keyword evidence="11 13" id="KW-0472">Membrane</keyword>
<evidence type="ECO:0000256" key="8">
    <source>
        <dbReference type="ARBA" id="ARBA00022989"/>
    </source>
</evidence>
<accession>A0A0U2DVT9</accession>
<dbReference type="InterPro" id="IPR001421">
    <property type="entry name" value="ATP8_metazoa"/>
</dbReference>
<sequence>MPQLSPMNWFWLYLFAILILFLIIIKINYFYKNLKLSNKSSSHLISQFKWKI</sequence>
<gene>
    <name evidence="14" type="primary">ATP8</name>
</gene>
<organism evidence="14">
    <name type="scientific">Vespula alascensis</name>
    <dbReference type="NCBI Taxonomy" id="1475055"/>
    <lineage>
        <taxon>Eukaryota</taxon>
        <taxon>Metazoa</taxon>
        <taxon>Ecdysozoa</taxon>
        <taxon>Arthropoda</taxon>
        <taxon>Hexapoda</taxon>
        <taxon>Insecta</taxon>
        <taxon>Pterygota</taxon>
        <taxon>Neoptera</taxon>
        <taxon>Endopterygota</taxon>
        <taxon>Hymenoptera</taxon>
        <taxon>Apocrita</taxon>
        <taxon>Aculeata</taxon>
        <taxon>Vespoidea</taxon>
        <taxon>Vespidae</taxon>
        <taxon>Vespinae</taxon>
        <taxon>Vespula</taxon>
    </lineage>
</organism>
<geneLocation type="mitochondrion" evidence="14"/>
<name>A0A0U2DVT9_9HYME</name>
<dbReference type="EMBL" id="KT273473">
    <property type="protein sequence ID" value="AKQ08903.1"/>
    <property type="molecule type" value="Genomic_DNA"/>
</dbReference>
<keyword evidence="9 12" id="KW-0406">Ion transport</keyword>
<dbReference type="Pfam" id="PF00895">
    <property type="entry name" value="ATP-synt_8"/>
    <property type="match status" value="1"/>
</dbReference>
<dbReference type="GO" id="GO:0015986">
    <property type="term" value="P:proton motive force-driven ATP synthesis"/>
    <property type="evidence" value="ECO:0007669"/>
    <property type="project" value="InterPro"/>
</dbReference>
<evidence type="ECO:0000256" key="10">
    <source>
        <dbReference type="ARBA" id="ARBA00023128"/>
    </source>
</evidence>